<comment type="similarity">
    <text evidence="4">Belongs to the TonB-dependent receptor family.</text>
</comment>
<feature type="domain" description="TonB-dependent receptor plug" evidence="7">
    <location>
        <begin position="75"/>
        <end position="183"/>
    </location>
</feature>
<dbReference type="Gene3D" id="2.170.130.10">
    <property type="entry name" value="TonB-dependent receptor, plug domain"/>
    <property type="match status" value="1"/>
</dbReference>
<keyword evidence="5" id="KW-0732">Signal</keyword>
<keyword evidence="4" id="KW-0798">TonB box</keyword>
<feature type="signal peptide" evidence="5">
    <location>
        <begin position="1"/>
        <end position="36"/>
    </location>
</feature>
<sequence length="1067" mass="117327">MQARSCRPASAAGACLSAARLSVAIVLALHGVSAAAQTVGPPATPPTDAVDLDRVQVKATYRESLQQSLDAKRYSVEQVDAIYAEDIGKFPDLNLAESMQRIAGVSIDREGGEGKQISVRGLGSDFTRVRINGLEALATAGSGSDGVNRSRGFDFNTFASELFSRVTISKTQSAQMDEGSLGATVDLRGSRPFDFDGFEAAASTQYGYNDLSREKDPRFSGLISNIWADGRVGALMSVSYSERHLREEGYNPVRWEHGNYRNSNQSTATNNGTYGFCSPVGYNPQTPRNPLANETPAGVGSQANQDRNNGWGSYGISATNCGTGIPRPANTPENIQAYETATNAWIPRYPRYIRTDHEIKRLGVTGALQFKVSDDTLLNVDMLYSKLDKDQREDSVGANLHRTANFGGKTQIAVRQAQVDDQNRLTYGVFDNVDFRTESSNIEESTEFKQFSLDLQHRFNDQVRVNALVGHSTSDYERPEFSMVSFDNTNLDGFVLDRRNGGDYPSMSFPFDAGNPNNWQWLGYGAVPVNSNGTARGTNISEVRLNPQSVGNTFDTAKVDLEFNISPTFTFRTGLAYKNYDMDTSESRNISYGRLAQALPAGVGVGDLSTNLDGFGRSLNGSFPTTWVIPDFQKVADLLNINCDCDTGVPGGDYRLADVGHFGSSNNNFAVNEKSLGTYLQLDFNTDLWGRALRGNLGVRYVQTQIAASGYAPCTATAAGAISPNCQSFFGVASATAAAGERLLVPTTVNHNYRDILPSLNLSWDVSDEVVLRFGAAKTMARPTLAYLSPSVSGGPTQYFDDGRFFSINLGNPKLDPFRSTNYDLSAEWYFREGSLLSAAVFYKDIDSYVQRTRVLSTWEAMGYSLDLLPAGFTPDTIFNVQSYFNTPGGPLKGFELTYQQAFDFLPGFWRNFGVQLNYTQVDSKINYLFSTAGSSNTSITTTATERDLLNLSPQSYNATVYYDDGRFSARVSTSYRDGYINNILAQEDAYDLDGKRLVTADVTGKYSVENVDFNMSYKLNDHLSLTFEAINLLDTPDRRYVDSTLELPDKYTVTGRQYYIGARYKF</sequence>
<evidence type="ECO:0000259" key="7">
    <source>
        <dbReference type="Pfam" id="PF07715"/>
    </source>
</evidence>
<dbReference type="Proteomes" id="UP000238270">
    <property type="component" value="Unassembled WGS sequence"/>
</dbReference>
<dbReference type="Gene3D" id="2.40.170.20">
    <property type="entry name" value="TonB-dependent receptor, beta-barrel domain"/>
    <property type="match status" value="2"/>
</dbReference>
<proteinExistence type="inferred from homology"/>
<protein>
    <submittedName>
        <fullName evidence="8">TonB-dependent receptor</fullName>
    </submittedName>
</protein>
<evidence type="ECO:0000259" key="6">
    <source>
        <dbReference type="Pfam" id="PF00593"/>
    </source>
</evidence>
<dbReference type="PANTHER" id="PTHR40980">
    <property type="entry name" value="PLUG DOMAIN-CONTAINING PROTEIN"/>
    <property type="match status" value="1"/>
</dbReference>
<name>A0A2S6Z2P4_9XANT</name>
<dbReference type="CDD" id="cd01347">
    <property type="entry name" value="ligand_gated_channel"/>
    <property type="match status" value="1"/>
</dbReference>
<evidence type="ECO:0000313" key="8">
    <source>
        <dbReference type="EMBL" id="PPT75030.1"/>
    </source>
</evidence>
<dbReference type="AlphaFoldDB" id="A0A2S6Z2P4"/>
<dbReference type="InterPro" id="IPR037066">
    <property type="entry name" value="Plug_dom_sf"/>
</dbReference>
<feature type="chain" id="PRO_5015566924" evidence="5">
    <location>
        <begin position="37"/>
        <end position="1067"/>
    </location>
</feature>
<evidence type="ECO:0000256" key="3">
    <source>
        <dbReference type="ARBA" id="ARBA00023237"/>
    </source>
</evidence>
<evidence type="ECO:0000313" key="9">
    <source>
        <dbReference type="Proteomes" id="UP000238270"/>
    </source>
</evidence>
<accession>A0A2S6Z2P4</accession>
<dbReference type="InterPro" id="IPR010104">
    <property type="entry name" value="TonB_rcpt_bac"/>
</dbReference>
<evidence type="ECO:0000256" key="2">
    <source>
        <dbReference type="ARBA" id="ARBA00023136"/>
    </source>
</evidence>
<comment type="caution">
    <text evidence="8">The sequence shown here is derived from an EMBL/GenBank/DDBJ whole genome shotgun (WGS) entry which is preliminary data.</text>
</comment>
<comment type="subcellular location">
    <subcellularLocation>
        <location evidence="1 4">Cell outer membrane</location>
    </subcellularLocation>
</comment>
<reference evidence="8 9" key="1">
    <citation type="submission" date="2016-08" db="EMBL/GenBank/DDBJ databases">
        <title>Evolution of the type three secretion system and type three effector repertoires in Xanthomonas.</title>
        <authorList>
            <person name="Merda D."/>
            <person name="Briand M."/>
            <person name="Bosis E."/>
            <person name="Rousseau C."/>
            <person name="Portier P."/>
            <person name="Jacques M.-A."/>
            <person name="Fischer-Le Saux M."/>
        </authorList>
    </citation>
    <scope>NUCLEOTIDE SEQUENCE [LARGE SCALE GENOMIC DNA]</scope>
    <source>
        <strain evidence="8 9">CFBP 3122</strain>
    </source>
</reference>
<keyword evidence="2 4" id="KW-0472">Membrane</keyword>
<dbReference type="Pfam" id="PF00593">
    <property type="entry name" value="TonB_dep_Rec_b-barrel"/>
    <property type="match status" value="1"/>
</dbReference>
<feature type="domain" description="TonB-dependent receptor-like beta-barrel" evidence="6">
    <location>
        <begin position="496"/>
        <end position="1033"/>
    </location>
</feature>
<dbReference type="InterPro" id="IPR012910">
    <property type="entry name" value="Plug_dom"/>
</dbReference>
<dbReference type="RefSeq" id="WP_104598668.1">
    <property type="nucleotide sequence ID" value="NZ_MIGV01000019.1"/>
</dbReference>
<dbReference type="InterPro" id="IPR000531">
    <property type="entry name" value="Beta-barrel_TonB"/>
</dbReference>
<dbReference type="NCBIfam" id="TIGR01782">
    <property type="entry name" value="TonB-Xanth-Caul"/>
    <property type="match status" value="1"/>
</dbReference>
<evidence type="ECO:0000256" key="1">
    <source>
        <dbReference type="ARBA" id="ARBA00004442"/>
    </source>
</evidence>
<evidence type="ECO:0000256" key="5">
    <source>
        <dbReference type="SAM" id="SignalP"/>
    </source>
</evidence>
<dbReference type="Pfam" id="PF07715">
    <property type="entry name" value="Plug"/>
    <property type="match status" value="1"/>
</dbReference>
<organism evidence="8 9">
    <name type="scientific">Xanthomonas arboricola pv. populi</name>
    <dbReference type="NCBI Taxonomy" id="487823"/>
    <lineage>
        <taxon>Bacteria</taxon>
        <taxon>Pseudomonadati</taxon>
        <taxon>Pseudomonadota</taxon>
        <taxon>Gammaproteobacteria</taxon>
        <taxon>Lysobacterales</taxon>
        <taxon>Lysobacteraceae</taxon>
        <taxon>Xanthomonas</taxon>
    </lineage>
</organism>
<dbReference type="InterPro" id="IPR036942">
    <property type="entry name" value="Beta-barrel_TonB_sf"/>
</dbReference>
<keyword evidence="3" id="KW-0998">Cell outer membrane</keyword>
<dbReference type="PANTHER" id="PTHR40980:SF3">
    <property type="entry name" value="TONB-DEPENDENT RECEPTOR-LIKE BETA-BARREL DOMAIN-CONTAINING PROTEIN"/>
    <property type="match status" value="1"/>
</dbReference>
<keyword evidence="8" id="KW-0675">Receptor</keyword>
<dbReference type="SUPFAM" id="SSF56935">
    <property type="entry name" value="Porins"/>
    <property type="match status" value="1"/>
</dbReference>
<dbReference type="EMBL" id="MIGV01000019">
    <property type="protein sequence ID" value="PPT75030.1"/>
    <property type="molecule type" value="Genomic_DNA"/>
</dbReference>
<gene>
    <name evidence="8" type="ORF">XaplCFBP3122_14970</name>
</gene>
<dbReference type="GO" id="GO:0009279">
    <property type="term" value="C:cell outer membrane"/>
    <property type="evidence" value="ECO:0007669"/>
    <property type="project" value="UniProtKB-SubCell"/>
</dbReference>
<evidence type="ECO:0000256" key="4">
    <source>
        <dbReference type="RuleBase" id="RU003357"/>
    </source>
</evidence>